<proteinExistence type="predicted"/>
<dbReference type="PATRIC" id="fig|568816.4.peg.1221"/>
<dbReference type="InParanoid" id="G4Q8Q6"/>
<accession>G4Q8Q6</accession>
<name>G4Q8Q6_ACIIR</name>
<dbReference type="Pfam" id="PF07751">
    <property type="entry name" value="Abi_2"/>
    <property type="match status" value="1"/>
</dbReference>
<dbReference type="GeneID" id="92878498"/>
<dbReference type="Proteomes" id="UP000007093">
    <property type="component" value="Chromosome"/>
</dbReference>
<reference evidence="1 2" key="1">
    <citation type="journal article" date="2011" name="J. Bacteriol.">
        <title>Complete genome sequence of Acidaminococcus intestini RYC-MR95, a Gram-negative bacterium from the phylum Firmicutes.</title>
        <authorList>
            <person name="D'Auria G."/>
            <person name="Galan J.C."/>
            <person name="Rodriguez-Alcayna M."/>
            <person name="Moya A."/>
            <person name="Baquero F."/>
            <person name="Latorre A."/>
        </authorList>
    </citation>
    <scope>NUCLEOTIDE SEQUENCE [LARGE SCALE GENOMIC DNA]</scope>
    <source>
        <strain evidence="1 2">RyC-MR95</strain>
    </source>
</reference>
<evidence type="ECO:0008006" key="3">
    <source>
        <dbReference type="Google" id="ProtNLM"/>
    </source>
</evidence>
<dbReference type="RefSeq" id="WP_009014643.1">
    <property type="nucleotide sequence ID" value="NC_016077.1"/>
</dbReference>
<gene>
    <name evidence="1" type="ordered locus">Acin_1264</name>
</gene>
<protein>
    <recommendedName>
        <fullName evidence="3">Abi-like protein</fullName>
    </recommendedName>
</protein>
<dbReference type="InterPro" id="IPR011664">
    <property type="entry name" value="Abi_system_AbiD/AbiF-like"/>
</dbReference>
<dbReference type="STRING" id="568816.Acin_1264"/>
<dbReference type="AlphaFoldDB" id="G4Q8Q6"/>
<dbReference type="EMBL" id="CP003058">
    <property type="protein sequence ID" value="AEQ22489.1"/>
    <property type="molecule type" value="Genomic_DNA"/>
</dbReference>
<organism evidence="1 2">
    <name type="scientific">Acidaminococcus intestini (strain RyC-MR95)</name>
    <dbReference type="NCBI Taxonomy" id="568816"/>
    <lineage>
        <taxon>Bacteria</taxon>
        <taxon>Bacillati</taxon>
        <taxon>Bacillota</taxon>
        <taxon>Negativicutes</taxon>
        <taxon>Acidaminococcales</taxon>
        <taxon>Acidaminococcaceae</taxon>
        <taxon>Acidaminococcus</taxon>
    </lineage>
</organism>
<sequence length="335" mass="39570">MKYDKPFLTYLEQIELLKKRGMIISNNDFAIHALNTISYYDLVNRYKIHFMDANDQFRSNLSIEYLYLFSLFDHKVQAFILKYSGMIETLFKTRFAYILSEEYGVDKNDYLNPIHYETRLRPHGVTFKSTVEIINHQLDPSQIKDPSKYYCQHHNHIPAWILFKNISMGNSINLFRLLKPSIKRKVVDALLPSSSLQYNQKSNYVTLSLNAIREFRNFVAHNLNFTNLRITGKRKIPPEILWNLLRTPLIQREKKKITASDKEALQGIYGVMLAILSFLDDAYLRSLFIEEFLVIISNDRDEELFDEYSQITAIPADIKNRFLKYYKILQSFEGK</sequence>
<evidence type="ECO:0000313" key="1">
    <source>
        <dbReference type="EMBL" id="AEQ22489.1"/>
    </source>
</evidence>
<dbReference type="KEGG" id="ain:Acin_1264"/>
<dbReference type="HOGENOM" id="CLU_044962_0_0_9"/>
<keyword evidence="2" id="KW-1185">Reference proteome</keyword>
<dbReference type="eggNOG" id="COG4823">
    <property type="taxonomic scope" value="Bacteria"/>
</dbReference>
<evidence type="ECO:0000313" key="2">
    <source>
        <dbReference type="Proteomes" id="UP000007093"/>
    </source>
</evidence>